<protein>
    <recommendedName>
        <fullName evidence="4">Endonuclease I</fullName>
    </recommendedName>
</protein>
<sequence length="207" mass="24387">MNKYFIYILIFFTPLFSQEIIGEGLNGEDLINYLQNNYKTNSVLSYNNARDILYSEIDKQSDGNVYCIYTNYSTYLPDNVDPSVHLYENGMDCEHVWPQSMYEGSSPMKSDMHHLRPCKSNVNSSRGNKPFNNINDSNTNTWFWLTYQTNNIPSSNIDEYSESQTLYFEPREDVKGDIARAMFYFYTIYENEADDSFFEQQKEILFN</sequence>
<dbReference type="InterPro" id="IPR007346">
    <property type="entry name" value="Endonuclease-I"/>
</dbReference>
<dbReference type="AlphaFoldDB" id="A0A382TXF2"/>
<feature type="non-terminal residue" evidence="3">
    <location>
        <position position="207"/>
    </location>
</feature>
<dbReference type="SUPFAM" id="SSF54060">
    <property type="entry name" value="His-Me finger endonucleases"/>
    <property type="match status" value="1"/>
</dbReference>
<evidence type="ECO:0008006" key="4">
    <source>
        <dbReference type="Google" id="ProtNLM"/>
    </source>
</evidence>
<dbReference type="PANTHER" id="PTHR33607:SF2">
    <property type="entry name" value="ENDONUCLEASE-1"/>
    <property type="match status" value="1"/>
</dbReference>
<reference evidence="3" key="1">
    <citation type="submission" date="2018-05" db="EMBL/GenBank/DDBJ databases">
        <authorList>
            <person name="Lanie J.A."/>
            <person name="Ng W.-L."/>
            <person name="Kazmierczak K.M."/>
            <person name="Andrzejewski T.M."/>
            <person name="Davidsen T.M."/>
            <person name="Wayne K.J."/>
            <person name="Tettelin H."/>
            <person name="Glass J.I."/>
            <person name="Rusch D."/>
            <person name="Podicherti R."/>
            <person name="Tsui H.-C.T."/>
            <person name="Winkler M.E."/>
        </authorList>
    </citation>
    <scope>NUCLEOTIDE SEQUENCE</scope>
</reference>
<evidence type="ECO:0000256" key="1">
    <source>
        <dbReference type="ARBA" id="ARBA00022722"/>
    </source>
</evidence>
<dbReference type="EMBL" id="UINC01139515">
    <property type="protein sequence ID" value="SVD26108.1"/>
    <property type="molecule type" value="Genomic_DNA"/>
</dbReference>
<keyword evidence="1" id="KW-0540">Nuclease</keyword>
<gene>
    <name evidence="3" type="ORF">METZ01_LOCUS378962</name>
</gene>
<dbReference type="GO" id="GO:0016787">
    <property type="term" value="F:hydrolase activity"/>
    <property type="evidence" value="ECO:0007669"/>
    <property type="project" value="UniProtKB-KW"/>
</dbReference>
<organism evidence="3">
    <name type="scientific">marine metagenome</name>
    <dbReference type="NCBI Taxonomy" id="408172"/>
    <lineage>
        <taxon>unclassified sequences</taxon>
        <taxon>metagenomes</taxon>
        <taxon>ecological metagenomes</taxon>
    </lineage>
</organism>
<dbReference type="Pfam" id="PF04231">
    <property type="entry name" value="Endonuclease_1"/>
    <property type="match status" value="1"/>
</dbReference>
<dbReference type="GO" id="GO:0004518">
    <property type="term" value="F:nuclease activity"/>
    <property type="evidence" value="ECO:0007669"/>
    <property type="project" value="UniProtKB-KW"/>
</dbReference>
<evidence type="ECO:0000256" key="2">
    <source>
        <dbReference type="ARBA" id="ARBA00022801"/>
    </source>
</evidence>
<name>A0A382TXF2_9ZZZZ</name>
<dbReference type="PANTHER" id="PTHR33607">
    <property type="entry name" value="ENDONUCLEASE-1"/>
    <property type="match status" value="1"/>
</dbReference>
<evidence type="ECO:0000313" key="3">
    <source>
        <dbReference type="EMBL" id="SVD26108.1"/>
    </source>
</evidence>
<proteinExistence type="predicted"/>
<accession>A0A382TXF2</accession>
<keyword evidence="2" id="KW-0378">Hydrolase</keyword>
<dbReference type="InterPro" id="IPR044925">
    <property type="entry name" value="His-Me_finger_sf"/>
</dbReference>